<reference evidence="1" key="1">
    <citation type="submission" date="2016-03" db="EMBL/GenBank/DDBJ databases">
        <title>Draft genome sequence of Rosellinia necatrix.</title>
        <authorList>
            <person name="Kanematsu S."/>
        </authorList>
    </citation>
    <scope>NUCLEOTIDE SEQUENCE [LARGE SCALE GENOMIC DNA]</scope>
    <source>
        <strain evidence="1">W97</strain>
    </source>
</reference>
<dbReference type="EMBL" id="DF977565">
    <property type="protein sequence ID" value="GAW27377.1"/>
    <property type="molecule type" value="Genomic_DNA"/>
</dbReference>
<dbReference type="STRING" id="77044.A0A1S8ABC6"/>
<dbReference type="PANTHER" id="PTHR42690">
    <property type="entry name" value="THREONINE SYNTHASE FAMILY MEMBER"/>
    <property type="match status" value="1"/>
</dbReference>
<dbReference type="OrthoDB" id="5203861at2759"/>
<organism evidence="1">
    <name type="scientific">Rosellinia necatrix</name>
    <name type="common">White root-rot fungus</name>
    <dbReference type="NCBI Taxonomy" id="77044"/>
    <lineage>
        <taxon>Eukaryota</taxon>
        <taxon>Fungi</taxon>
        <taxon>Dikarya</taxon>
        <taxon>Ascomycota</taxon>
        <taxon>Pezizomycotina</taxon>
        <taxon>Sordariomycetes</taxon>
        <taxon>Xylariomycetidae</taxon>
        <taxon>Xylariales</taxon>
        <taxon>Xylariaceae</taxon>
        <taxon>Rosellinia</taxon>
    </lineage>
</organism>
<gene>
    <name evidence="1" type="ORF">SAMD00023353_12000010</name>
</gene>
<accession>A0A1S8ABC6</accession>
<sequence>MGMDEQFNTKQAGQEVTAWYQSLKKSGGFGPVHADIMDAGRQTFESERVSDPDTLETIRSLYGRTKYVLDPHSAVGVAAAIRSISRTGVNVNHISLSTAHPAKFSGAVESALKDESNFNFSEQVLPAEFKDLLEKEKRVTFVENSWEKVGDIVKKQVEEDLLGGGH</sequence>
<protein>
    <submittedName>
        <fullName evidence="1">Putative threonine synthase</fullName>
        <ecNumber evidence="1">4.2.3.1</ecNumber>
    </submittedName>
</protein>
<dbReference type="PANTHER" id="PTHR42690:SF1">
    <property type="entry name" value="THREONINE SYNTHASE-LIKE 2"/>
    <property type="match status" value="1"/>
</dbReference>
<dbReference type="GO" id="GO:0009088">
    <property type="term" value="P:threonine biosynthetic process"/>
    <property type="evidence" value="ECO:0007669"/>
    <property type="project" value="TreeGrafter"/>
</dbReference>
<dbReference type="Gene3D" id="3.40.50.1100">
    <property type="match status" value="1"/>
</dbReference>
<dbReference type="EC" id="4.2.3.1" evidence="1"/>
<keyword evidence="1" id="KW-0456">Lyase</keyword>
<evidence type="ECO:0000313" key="1">
    <source>
        <dbReference type="EMBL" id="GAW27377.1"/>
    </source>
</evidence>
<dbReference type="InterPro" id="IPR036052">
    <property type="entry name" value="TrpB-like_PALP_sf"/>
</dbReference>
<keyword evidence="2" id="KW-1185">Reference proteome</keyword>
<dbReference type="InterPro" id="IPR051166">
    <property type="entry name" value="Threonine_Synthase"/>
</dbReference>
<dbReference type="Pfam" id="PF24857">
    <property type="entry name" value="THR4_C"/>
    <property type="match status" value="1"/>
</dbReference>
<proteinExistence type="predicted"/>
<dbReference type="AlphaFoldDB" id="A0A1S8ABC6"/>
<evidence type="ECO:0000313" key="2">
    <source>
        <dbReference type="Proteomes" id="UP000054516"/>
    </source>
</evidence>
<name>A0A1S8ABC6_ROSNE</name>
<dbReference type="GO" id="GO:0004795">
    <property type="term" value="F:threonine synthase activity"/>
    <property type="evidence" value="ECO:0007669"/>
    <property type="project" value="UniProtKB-EC"/>
</dbReference>
<dbReference type="OMA" id="ITVENSW"/>
<dbReference type="Proteomes" id="UP000054516">
    <property type="component" value="Unassembled WGS sequence"/>
</dbReference>
<dbReference type="SUPFAM" id="SSF53686">
    <property type="entry name" value="Tryptophan synthase beta subunit-like PLP-dependent enzymes"/>
    <property type="match status" value="1"/>
</dbReference>